<evidence type="ECO:0000313" key="4">
    <source>
        <dbReference type="EMBL" id="KAJ3640663.1"/>
    </source>
</evidence>
<dbReference type="Pfam" id="PF14648">
    <property type="entry name" value="FAM91_C"/>
    <property type="match status" value="1"/>
</dbReference>
<evidence type="ECO:0000256" key="1">
    <source>
        <dbReference type="ARBA" id="ARBA00010319"/>
    </source>
</evidence>
<accession>A0AA38HNQ0</accession>
<dbReference type="PANTHER" id="PTHR28441">
    <property type="entry name" value="PROTEIN FAM91A1"/>
    <property type="match status" value="1"/>
</dbReference>
<name>A0AA38HNQ0_9CUCU</name>
<evidence type="ECO:0000313" key="5">
    <source>
        <dbReference type="Proteomes" id="UP001168821"/>
    </source>
</evidence>
<comment type="similarity">
    <text evidence="1">Belongs to the FAM91 family.</text>
</comment>
<sequence>MNIEIEENIRKNVPWSQLPAHIKQILNNSLKDYERYVVSFSIKNQLRYRGNLVRHIVRDEKRYYERVVAYSKERLMLFPYHLADMIVKGLRITPFNYYISVVEKLMQAEKSYDTLPNFTAADCLRLLGIGRNEYIELMNKSRSNRGRLFGKKNVRGLLPRVPCDIHIEPWWRVEVGLVLEDDVKSVNEEELVVIDRLIDLGSQTAGELNYNVVISLYKKGLIYLDVPITGVDCIQVPPLQGFVMNRILGDYFETLLYKIFVSIDEHTTVGELAGVLQVDTELVKQAVSLYCRLQFARKLDPETEKDRVNRHPSWNLVTPQELRNVEVTPLTLSLSKENLTQNVQSPQTDLPESPANSTLTRKGHRVAFLFDSTLTAFLMMGNLSPGLKKHAVTMFEVGKLCDESLDSFLSELEKVSVLDAEGEGEARRFFDHAVILRSTILALRKLPGPGLDLVRLESLHSLDEATCLRLLQKKYNLLVSMAPLSREVRPVVSLNPPHLGPAVPEVNSLWFKLFLYHITGYGPPSLLLVKGTELKQLPRMFLGYSRLLVTTWLHEPAVIPVSNILHVNAAAQYSPVLIQAYGVHQPADTHIIPFPFRPDTPSKTFCEVQTDLQFRNHPSVKFLSNFVDLEHNCGYLTFANIGVLDFGCPNKELTVRLGKNQRHINPSVARQNKSEPLSITNENFSFNSVKSKKEKQEAELQSPDESHFALTPVANSQCSSPANGFTSKECSELLQQELDELEQKELSKEAKDEALPSVVSIDGLMSPTEENISMFSRNEAEESIVEEKEDKVEDENYGEVWTLLDCHFGIPLFDVNANTKICDTIVAGGLADANSLENLVESSRKLGSALLDFISQCQYYVGENMEIMKRGRLVPLPRYSLVFDNGKVSEWSGK</sequence>
<keyword evidence="5" id="KW-1185">Reference proteome</keyword>
<reference evidence="4" key="1">
    <citation type="journal article" date="2023" name="G3 (Bethesda)">
        <title>Whole genome assemblies of Zophobas morio and Tenebrio molitor.</title>
        <authorList>
            <person name="Kaur S."/>
            <person name="Stinson S.A."/>
            <person name="diCenzo G.C."/>
        </authorList>
    </citation>
    <scope>NUCLEOTIDE SEQUENCE</scope>
    <source>
        <strain evidence="4">QUZm001</strain>
    </source>
</reference>
<dbReference type="InterPro" id="IPR028097">
    <property type="entry name" value="FAM91_C_dom"/>
</dbReference>
<proteinExistence type="inferred from homology"/>
<protein>
    <recommendedName>
        <fullName evidence="6">Protein FAM91A1</fullName>
    </recommendedName>
</protein>
<dbReference type="Proteomes" id="UP001168821">
    <property type="component" value="Unassembled WGS sequence"/>
</dbReference>
<dbReference type="InterPro" id="IPR039199">
    <property type="entry name" value="FAM91"/>
</dbReference>
<comment type="caution">
    <text evidence="4">The sequence shown here is derived from an EMBL/GenBank/DDBJ whole genome shotgun (WGS) entry which is preliminary data.</text>
</comment>
<dbReference type="EMBL" id="JALNTZ010000009">
    <property type="protein sequence ID" value="KAJ3640663.1"/>
    <property type="molecule type" value="Genomic_DNA"/>
</dbReference>
<evidence type="ECO:0000259" key="3">
    <source>
        <dbReference type="Pfam" id="PF14648"/>
    </source>
</evidence>
<evidence type="ECO:0008006" key="6">
    <source>
        <dbReference type="Google" id="ProtNLM"/>
    </source>
</evidence>
<organism evidence="4 5">
    <name type="scientific">Zophobas morio</name>
    <dbReference type="NCBI Taxonomy" id="2755281"/>
    <lineage>
        <taxon>Eukaryota</taxon>
        <taxon>Metazoa</taxon>
        <taxon>Ecdysozoa</taxon>
        <taxon>Arthropoda</taxon>
        <taxon>Hexapoda</taxon>
        <taxon>Insecta</taxon>
        <taxon>Pterygota</taxon>
        <taxon>Neoptera</taxon>
        <taxon>Endopterygota</taxon>
        <taxon>Coleoptera</taxon>
        <taxon>Polyphaga</taxon>
        <taxon>Cucujiformia</taxon>
        <taxon>Tenebrionidae</taxon>
        <taxon>Zophobas</taxon>
    </lineage>
</organism>
<feature type="domain" description="FAM91 N-terminal" evidence="2">
    <location>
        <begin position="9"/>
        <end position="315"/>
    </location>
</feature>
<dbReference type="Pfam" id="PF14647">
    <property type="entry name" value="FAM91_N"/>
    <property type="match status" value="1"/>
</dbReference>
<feature type="domain" description="FAM91 C-terminal" evidence="3">
    <location>
        <begin position="364"/>
        <end position="889"/>
    </location>
</feature>
<dbReference type="InterPro" id="IPR028091">
    <property type="entry name" value="FAM91_N_dom"/>
</dbReference>
<dbReference type="PANTHER" id="PTHR28441:SF2">
    <property type="entry name" value="PROTEIN FAM91A1"/>
    <property type="match status" value="1"/>
</dbReference>
<gene>
    <name evidence="4" type="ORF">Zmor_027211</name>
</gene>
<evidence type="ECO:0000259" key="2">
    <source>
        <dbReference type="Pfam" id="PF14647"/>
    </source>
</evidence>
<dbReference type="AlphaFoldDB" id="A0AA38HNQ0"/>